<gene>
    <name evidence="2" type="ORF">CORC01_12785</name>
</gene>
<dbReference type="GeneID" id="34565913"/>
<dbReference type="RefSeq" id="XP_022469107.1">
    <property type="nucleotide sequence ID" value="XM_022624403.1"/>
</dbReference>
<dbReference type="STRING" id="1209926.A0A1G4AS43"/>
<protein>
    <submittedName>
        <fullName evidence="2">Uncharacterized protein</fullName>
    </submittedName>
</protein>
<dbReference type="EMBL" id="MJBS01000165">
    <property type="protein sequence ID" value="OHE91935.1"/>
    <property type="molecule type" value="Genomic_DNA"/>
</dbReference>
<feature type="region of interest" description="Disordered" evidence="1">
    <location>
        <begin position="283"/>
        <end position="324"/>
    </location>
</feature>
<dbReference type="OrthoDB" id="4814848at2759"/>
<evidence type="ECO:0000313" key="2">
    <source>
        <dbReference type="EMBL" id="OHE91935.1"/>
    </source>
</evidence>
<proteinExistence type="predicted"/>
<keyword evidence="3" id="KW-1185">Reference proteome</keyword>
<evidence type="ECO:0000313" key="3">
    <source>
        <dbReference type="Proteomes" id="UP000176998"/>
    </source>
</evidence>
<comment type="caution">
    <text evidence="2">The sequence shown here is derived from an EMBL/GenBank/DDBJ whole genome shotgun (WGS) entry which is preliminary data.</text>
</comment>
<accession>A0A1G4AS43</accession>
<evidence type="ECO:0000256" key="1">
    <source>
        <dbReference type="SAM" id="MobiDB-lite"/>
    </source>
</evidence>
<reference evidence="2 3" key="1">
    <citation type="submission" date="2016-09" db="EMBL/GenBank/DDBJ databases">
        <authorList>
            <person name="Capua I."/>
            <person name="De Benedictis P."/>
            <person name="Joannis T."/>
            <person name="Lombin L.H."/>
            <person name="Cattoli G."/>
        </authorList>
    </citation>
    <scope>NUCLEOTIDE SEQUENCE [LARGE SCALE GENOMIC DNA]</scope>
    <source>
        <strain evidence="2 3">IMI 309357</strain>
    </source>
</reference>
<sequence length="504" mass="57352">MSDFDFFADGNAPGAYHFFDENLMDEVMSMTALPAAQMSPFQADLDVIDDLTVSFADKKWMFDVLLNDIIPYRYNDHFRLFPEIGFYRTLLYNRPNRDDIWGLVERFHEWISSIAAFSPTQTDEVIEALKLRALFHGWPETLSVPPDSVNQSVNELSVPWEQHLATYSLSTASTPNSVPVNGTRAESQSSSFTDHQHPLLKGGLVVAPAFQYKGIIQNMEQSKEMDDAYECHVKRATGAAPEDDASWPATAVQQQAYVQKLFESITDLSDFFELRKARERLGKIAGTQPELPVPQAAENPRKRRRGHDGQAAGLDRPERPKGMSKTDWALVDDHNTPVDLLEAVIHHRISGVEVELICWRLLRYAMKQQQGFTMRPLWSGSRTVSMWEHFDTFSERWLAICENLQDCKMIIHSLTRADWFCKYAGAPSKERGAKLSNDLLNGRRDIQNQVGRDVIKEKTSRQDWTTSDNFEIRDKAGQLVLKGGHLGDKERRQLAVRSRDGGIS</sequence>
<name>A0A1G4AS43_9PEZI</name>
<dbReference type="Proteomes" id="UP000176998">
    <property type="component" value="Unassembled WGS sequence"/>
</dbReference>
<organism evidence="2 3">
    <name type="scientific">Colletotrichum orchidophilum</name>
    <dbReference type="NCBI Taxonomy" id="1209926"/>
    <lineage>
        <taxon>Eukaryota</taxon>
        <taxon>Fungi</taxon>
        <taxon>Dikarya</taxon>
        <taxon>Ascomycota</taxon>
        <taxon>Pezizomycotina</taxon>
        <taxon>Sordariomycetes</taxon>
        <taxon>Hypocreomycetidae</taxon>
        <taxon>Glomerellales</taxon>
        <taxon>Glomerellaceae</taxon>
        <taxon>Colletotrichum</taxon>
    </lineage>
</organism>
<dbReference type="AlphaFoldDB" id="A0A1G4AS43"/>